<protein>
    <recommendedName>
        <fullName evidence="4">Pilus assembly protein PilE</fullName>
    </recommendedName>
</protein>
<dbReference type="GO" id="GO:0043683">
    <property type="term" value="P:type IV pilus assembly"/>
    <property type="evidence" value="ECO:0007669"/>
    <property type="project" value="InterPro"/>
</dbReference>
<comment type="caution">
    <text evidence="2">The sequence shown here is derived from an EMBL/GenBank/DDBJ whole genome shotgun (WGS) entry which is preliminary data.</text>
</comment>
<dbReference type="RefSeq" id="WP_075368574.1">
    <property type="nucleotide sequence ID" value="NZ_MSDQ01000009.1"/>
</dbReference>
<dbReference type="EMBL" id="MSDQ01000009">
    <property type="protein sequence ID" value="OLO12171.1"/>
    <property type="molecule type" value="Genomic_DNA"/>
</dbReference>
<gene>
    <name evidence="2" type="ORF">BTW10_05655</name>
</gene>
<evidence type="ECO:0000313" key="3">
    <source>
        <dbReference type="Proteomes" id="UP000186806"/>
    </source>
</evidence>
<dbReference type="InterPro" id="IPR045584">
    <property type="entry name" value="Pilin-like"/>
</dbReference>
<dbReference type="STRING" id="223900.GCA_000821045_00055"/>
<keyword evidence="1" id="KW-1133">Transmembrane helix</keyword>
<keyword evidence="1" id="KW-0812">Transmembrane</keyword>
<dbReference type="NCBIfam" id="TIGR02532">
    <property type="entry name" value="IV_pilin_GFxxxE"/>
    <property type="match status" value="1"/>
</dbReference>
<dbReference type="PANTHER" id="PTHR30093:SF47">
    <property type="entry name" value="TYPE IV PILUS NON-CORE MINOR PILIN PILE"/>
    <property type="match status" value="1"/>
</dbReference>
<dbReference type="PANTHER" id="PTHR30093">
    <property type="entry name" value="GENERAL SECRETION PATHWAY PROTEIN G"/>
    <property type="match status" value="1"/>
</dbReference>
<dbReference type="InterPro" id="IPR031982">
    <property type="entry name" value="PilE-like"/>
</dbReference>
<dbReference type="Gene3D" id="3.30.700.10">
    <property type="entry name" value="Glycoprotein, Type 4 Pilin"/>
    <property type="match status" value="1"/>
</dbReference>
<dbReference type="SUPFAM" id="SSF54523">
    <property type="entry name" value="Pili subunits"/>
    <property type="match status" value="1"/>
</dbReference>
<feature type="transmembrane region" description="Helical" evidence="1">
    <location>
        <begin position="12"/>
        <end position="30"/>
    </location>
</feature>
<name>A0A1Q8TEQ7_9GAMM</name>
<evidence type="ECO:0008006" key="4">
    <source>
        <dbReference type="Google" id="ProtNLM"/>
    </source>
</evidence>
<evidence type="ECO:0000256" key="1">
    <source>
        <dbReference type="SAM" id="Phobius"/>
    </source>
</evidence>
<reference evidence="2 3" key="1">
    <citation type="submission" date="2016-12" db="EMBL/GenBank/DDBJ databases">
        <title>Draft genome sequences of strains Salinicola socius SMB35, Salinicola sp. MH3R3-1 and Chromohalobacter sp. SMB17 from the Verkhnekamsk potash mining region of Russia.</title>
        <authorList>
            <person name="Mavrodi D.V."/>
            <person name="Olsson B.E."/>
            <person name="Korsakova E.S."/>
            <person name="Pyankova A."/>
            <person name="Mavrodi O.V."/>
            <person name="Plotnikova E.G."/>
        </authorList>
    </citation>
    <scope>NUCLEOTIDE SEQUENCE [LARGE SCALE GENOMIC DNA]</scope>
    <source>
        <strain evidence="2 3">SMB17</strain>
    </source>
</reference>
<dbReference type="InterPro" id="IPR012902">
    <property type="entry name" value="N_methyl_site"/>
</dbReference>
<dbReference type="Pfam" id="PF07963">
    <property type="entry name" value="N_methyl"/>
    <property type="match status" value="1"/>
</dbReference>
<sequence length="126" mass="14192">MRRAHGFSLIELMIVLVIIGILAAIAIPSYTDYVRKANRADAQATLTQWAYRMERQYTQDNLYDTDGAKQEKSDAYKFEALRNPDKEKGNGFLLKAIPINSQSEDRCGELTLNDAGERSAGAEDCW</sequence>
<proteinExistence type="predicted"/>
<keyword evidence="3" id="KW-1185">Reference proteome</keyword>
<keyword evidence="1" id="KW-0472">Membrane</keyword>
<organism evidence="2 3">
    <name type="scientific">Chromohalobacter japonicus</name>
    <dbReference type="NCBI Taxonomy" id="223900"/>
    <lineage>
        <taxon>Bacteria</taxon>
        <taxon>Pseudomonadati</taxon>
        <taxon>Pseudomonadota</taxon>
        <taxon>Gammaproteobacteria</taxon>
        <taxon>Oceanospirillales</taxon>
        <taxon>Halomonadaceae</taxon>
        <taxon>Chromohalobacter</taxon>
    </lineage>
</organism>
<dbReference type="Proteomes" id="UP000186806">
    <property type="component" value="Unassembled WGS sequence"/>
</dbReference>
<dbReference type="Pfam" id="PF16732">
    <property type="entry name" value="ComP_DUS"/>
    <property type="match status" value="1"/>
</dbReference>
<accession>A0A1Q8TEQ7</accession>
<evidence type="ECO:0000313" key="2">
    <source>
        <dbReference type="EMBL" id="OLO12171.1"/>
    </source>
</evidence>
<dbReference type="PROSITE" id="PS00409">
    <property type="entry name" value="PROKAR_NTER_METHYL"/>
    <property type="match status" value="1"/>
</dbReference>
<dbReference type="AlphaFoldDB" id="A0A1Q8TEQ7"/>